<evidence type="ECO:0000256" key="4">
    <source>
        <dbReference type="ARBA" id="ARBA00023150"/>
    </source>
</evidence>
<dbReference type="Pfam" id="PF00994">
    <property type="entry name" value="MoCF_biosynth"/>
    <property type="match status" value="1"/>
</dbReference>
<gene>
    <name evidence="8" type="ORF">SAMN02745206_02220</name>
</gene>
<keyword evidence="8" id="KW-0808">Transferase</keyword>
<dbReference type="EMBL" id="FQVB01000020">
    <property type="protein sequence ID" value="SHF54677.1"/>
    <property type="molecule type" value="Genomic_DNA"/>
</dbReference>
<dbReference type="InterPro" id="IPR001453">
    <property type="entry name" value="MoaB/Mog_dom"/>
</dbReference>
<comment type="pathway">
    <text evidence="1">Cofactor biosynthesis; molybdopterin biosynthesis.</text>
</comment>
<dbReference type="PANTHER" id="PTHR43764:SF1">
    <property type="entry name" value="MOLYBDOPTERIN MOLYBDOTRANSFERASE"/>
    <property type="match status" value="1"/>
</dbReference>
<dbReference type="AlphaFoldDB" id="A0A1M5CJA1"/>
<keyword evidence="9" id="KW-1185">Reference proteome</keyword>
<evidence type="ECO:0000256" key="2">
    <source>
        <dbReference type="ARBA" id="ARBA00012509"/>
    </source>
</evidence>
<reference evidence="9" key="1">
    <citation type="submission" date="2016-11" db="EMBL/GenBank/DDBJ databases">
        <authorList>
            <person name="Varghese N."/>
            <person name="Submissions S."/>
        </authorList>
    </citation>
    <scope>NUCLEOTIDE SEQUENCE [LARGE SCALE GENOMIC DNA]</scope>
    <source>
        <strain evidence="9">DSM 9756</strain>
    </source>
</reference>
<dbReference type="UniPathway" id="UPA00344"/>
<dbReference type="NCBIfam" id="TIGR00177">
    <property type="entry name" value="molyb_syn"/>
    <property type="match status" value="1"/>
</dbReference>
<evidence type="ECO:0000259" key="7">
    <source>
        <dbReference type="SMART" id="SM00852"/>
    </source>
</evidence>
<dbReference type="CDD" id="cd00886">
    <property type="entry name" value="MogA_MoaB"/>
    <property type="match status" value="1"/>
</dbReference>
<dbReference type="InterPro" id="IPR036425">
    <property type="entry name" value="MoaB/Mog-like_dom_sf"/>
</dbReference>
<dbReference type="OrthoDB" id="9784492at2"/>
<evidence type="ECO:0000256" key="1">
    <source>
        <dbReference type="ARBA" id="ARBA00005046"/>
    </source>
</evidence>
<dbReference type="PROSITE" id="PS01078">
    <property type="entry name" value="MOCF_BIOSYNTHESIS_1"/>
    <property type="match status" value="1"/>
</dbReference>
<dbReference type="SMART" id="SM00852">
    <property type="entry name" value="MoCF_biosynth"/>
    <property type="match status" value="1"/>
</dbReference>
<dbReference type="GO" id="GO:0061598">
    <property type="term" value="F:molybdopterin adenylyltransferase activity"/>
    <property type="evidence" value="ECO:0007669"/>
    <property type="project" value="UniProtKB-EC"/>
</dbReference>
<comment type="function">
    <text evidence="6">Catalyzes the adenylation of molybdopterin as part of the biosynthesis of the molybdenum-cofactor.</text>
</comment>
<proteinExistence type="predicted"/>
<dbReference type="GO" id="GO:0006777">
    <property type="term" value="P:Mo-molybdopterin cofactor biosynthetic process"/>
    <property type="evidence" value="ECO:0007669"/>
    <property type="project" value="UniProtKB-KW"/>
</dbReference>
<dbReference type="InterPro" id="IPR051920">
    <property type="entry name" value="MPT_Adenylyltrnsfr/MoaC-Rel"/>
</dbReference>
<feature type="domain" description="MoaB/Mog" evidence="7">
    <location>
        <begin position="40"/>
        <end position="184"/>
    </location>
</feature>
<name>A0A1M5CJA1_9BACT</name>
<evidence type="ECO:0000256" key="5">
    <source>
        <dbReference type="ARBA" id="ARBA00051131"/>
    </source>
</evidence>
<dbReference type="STRING" id="1121391.SAMN02745206_02220"/>
<evidence type="ECO:0000256" key="6">
    <source>
        <dbReference type="ARBA" id="ARBA00058212"/>
    </source>
</evidence>
<dbReference type="PANTHER" id="PTHR43764">
    <property type="entry name" value="MOLYBDENUM COFACTOR BIOSYNTHESIS"/>
    <property type="match status" value="1"/>
</dbReference>
<sequence length="198" mass="21353">MGENRRVWIREKGFEGTRGRQEIHSLLVEERFVECEKTVAVITVSDKGSQGLREDASGDALRRRIQDEGYLLVWSVVVPDEMGDIQAALRQAVDEKGAALVLTTGGTGVAPRDITPEATQAVCDRLVPGMAEAMRLESLKKTPHAMISRAVVGIRGRSLVVNLPGSPEGALENLEAILPALPHALAKIQGDPSDCARP</sequence>
<protein>
    <recommendedName>
        <fullName evidence="3">Molybdopterin adenylyltransferase</fullName>
        <ecNumber evidence="2">2.7.7.75</ecNumber>
    </recommendedName>
</protein>
<organism evidence="8 9">
    <name type="scientific">Desulfacinum infernum DSM 9756</name>
    <dbReference type="NCBI Taxonomy" id="1121391"/>
    <lineage>
        <taxon>Bacteria</taxon>
        <taxon>Pseudomonadati</taxon>
        <taxon>Thermodesulfobacteriota</taxon>
        <taxon>Syntrophobacteria</taxon>
        <taxon>Syntrophobacterales</taxon>
        <taxon>Syntrophobacteraceae</taxon>
        <taxon>Desulfacinum</taxon>
    </lineage>
</organism>
<dbReference type="InterPro" id="IPR008284">
    <property type="entry name" value="MoCF_biosynth_CS"/>
</dbReference>
<keyword evidence="4" id="KW-0501">Molybdenum cofactor biosynthesis</keyword>
<dbReference type="SUPFAM" id="SSF53218">
    <property type="entry name" value="Molybdenum cofactor biosynthesis proteins"/>
    <property type="match status" value="1"/>
</dbReference>
<dbReference type="Gene3D" id="3.40.980.10">
    <property type="entry name" value="MoaB/Mog-like domain"/>
    <property type="match status" value="1"/>
</dbReference>
<evidence type="ECO:0000313" key="9">
    <source>
        <dbReference type="Proteomes" id="UP000184076"/>
    </source>
</evidence>
<accession>A0A1M5CJA1</accession>
<dbReference type="RefSeq" id="WP_084076413.1">
    <property type="nucleotide sequence ID" value="NZ_FQVB01000020.1"/>
</dbReference>
<comment type="catalytic activity">
    <reaction evidence="5">
        <text>molybdopterin + ATP + H(+) = adenylyl-molybdopterin + diphosphate</text>
        <dbReference type="Rhea" id="RHEA:31331"/>
        <dbReference type="ChEBI" id="CHEBI:15378"/>
        <dbReference type="ChEBI" id="CHEBI:30616"/>
        <dbReference type="ChEBI" id="CHEBI:33019"/>
        <dbReference type="ChEBI" id="CHEBI:58698"/>
        <dbReference type="ChEBI" id="CHEBI:62727"/>
        <dbReference type="EC" id="2.7.7.75"/>
    </reaction>
</comment>
<dbReference type="Proteomes" id="UP000184076">
    <property type="component" value="Unassembled WGS sequence"/>
</dbReference>
<keyword evidence="8" id="KW-0548">Nucleotidyltransferase</keyword>
<evidence type="ECO:0000313" key="8">
    <source>
        <dbReference type="EMBL" id="SHF54677.1"/>
    </source>
</evidence>
<dbReference type="EC" id="2.7.7.75" evidence="2"/>
<evidence type="ECO:0000256" key="3">
    <source>
        <dbReference type="ARBA" id="ARBA00013491"/>
    </source>
</evidence>